<sequence length="452" mass="47477">MAHSAPTSPPVAAPPSGSERTVPHRWRNLATLTGSTAVDSTEGSITGTLFPSIATALGLNSSHLGTMTALGKLASAPAGPLWTWLASITSRKSVLVITSLLGGAFGVASAFSQGYVALLVLNVLMAASLVGGSPVGNALILDSFSDKDRARAVSYFYGAVNGITSLIGPLIGLFTRSDEGWRYGLMTMGAIAIAAGLAQWALIKDPGVGASELEFADLSASRRPPEKTSIASILSLFKVRSYSIMMLSRLLSGHLLISVFGVTFLVNERGFTNATAAIVLAPFGIGYLVGTLGGGALVGWLDRKMPDRGRIWYIQAAQLGFAVAALIASQFDLGSIGFYSVLWAFMGAAQGLNPPVNRPIVASVIPPQRRGQAMAVFITVFETIGWAVFSIGAGQLATTYSIQTVFLWVLVVLMIVNALVLGLLHFTYPRDVAAARAERERERTAALTDNAT</sequence>
<feature type="transmembrane region" description="Helical" evidence="7">
    <location>
        <begin position="405"/>
        <end position="426"/>
    </location>
</feature>
<organism evidence="9 10">
    <name type="scientific">Brachybacterium fresconis</name>
    <dbReference type="NCBI Taxonomy" id="173363"/>
    <lineage>
        <taxon>Bacteria</taxon>
        <taxon>Bacillati</taxon>
        <taxon>Actinomycetota</taxon>
        <taxon>Actinomycetes</taxon>
        <taxon>Micrococcales</taxon>
        <taxon>Dermabacteraceae</taxon>
        <taxon>Brachybacterium</taxon>
    </lineage>
</organism>
<feature type="transmembrane region" description="Helical" evidence="7">
    <location>
        <begin position="246"/>
        <end position="266"/>
    </location>
</feature>
<feature type="transmembrane region" description="Helical" evidence="7">
    <location>
        <begin position="94"/>
        <end position="111"/>
    </location>
</feature>
<evidence type="ECO:0000259" key="8">
    <source>
        <dbReference type="PROSITE" id="PS50850"/>
    </source>
</evidence>
<evidence type="ECO:0000313" key="10">
    <source>
        <dbReference type="Proteomes" id="UP000698222"/>
    </source>
</evidence>
<dbReference type="PANTHER" id="PTHR23505:SF52">
    <property type="entry name" value="MAJOR FACILITATOR SUPERFAMILY PROTEIN"/>
    <property type="match status" value="1"/>
</dbReference>
<dbReference type="SUPFAM" id="SSF103473">
    <property type="entry name" value="MFS general substrate transporter"/>
    <property type="match status" value="1"/>
</dbReference>
<comment type="caution">
    <text evidence="9">The sequence shown here is derived from an EMBL/GenBank/DDBJ whole genome shotgun (WGS) entry which is preliminary data.</text>
</comment>
<comment type="subcellular location">
    <subcellularLocation>
        <location evidence="1">Cell membrane</location>
        <topology evidence="1">Multi-pass membrane protein</topology>
    </subcellularLocation>
</comment>
<dbReference type="Proteomes" id="UP000698222">
    <property type="component" value="Unassembled WGS sequence"/>
</dbReference>
<feature type="transmembrane region" description="Helical" evidence="7">
    <location>
        <begin position="117"/>
        <end position="140"/>
    </location>
</feature>
<reference evidence="9 10" key="1">
    <citation type="submission" date="2021-03" db="EMBL/GenBank/DDBJ databases">
        <title>Sequencing the genomes of 1000 actinobacteria strains.</title>
        <authorList>
            <person name="Klenk H.-P."/>
        </authorList>
    </citation>
    <scope>NUCLEOTIDE SEQUENCE [LARGE SCALE GENOMIC DNA]</scope>
    <source>
        <strain evidence="9 10">DSM 14564</strain>
    </source>
</reference>
<feature type="domain" description="Major facilitator superfamily (MFS) profile" evidence="8">
    <location>
        <begin position="28"/>
        <end position="429"/>
    </location>
</feature>
<feature type="transmembrane region" description="Helical" evidence="7">
    <location>
        <begin position="278"/>
        <end position="300"/>
    </location>
</feature>
<evidence type="ECO:0000256" key="7">
    <source>
        <dbReference type="SAM" id="Phobius"/>
    </source>
</evidence>
<dbReference type="RefSeq" id="WP_209886922.1">
    <property type="nucleotide sequence ID" value="NZ_BAAAJV010000011.1"/>
</dbReference>
<dbReference type="InterPro" id="IPR011701">
    <property type="entry name" value="MFS"/>
</dbReference>
<accession>A0ABS4YFK1</accession>
<evidence type="ECO:0000256" key="6">
    <source>
        <dbReference type="SAM" id="MobiDB-lite"/>
    </source>
</evidence>
<dbReference type="EMBL" id="JAGIOC010000001">
    <property type="protein sequence ID" value="MBP2407568.1"/>
    <property type="molecule type" value="Genomic_DNA"/>
</dbReference>
<dbReference type="InterPro" id="IPR036259">
    <property type="entry name" value="MFS_trans_sf"/>
</dbReference>
<feature type="transmembrane region" description="Helical" evidence="7">
    <location>
        <begin position="180"/>
        <end position="203"/>
    </location>
</feature>
<feature type="transmembrane region" description="Helical" evidence="7">
    <location>
        <begin position="373"/>
        <end position="393"/>
    </location>
</feature>
<keyword evidence="2" id="KW-0813">Transport</keyword>
<evidence type="ECO:0000256" key="4">
    <source>
        <dbReference type="ARBA" id="ARBA00022989"/>
    </source>
</evidence>
<keyword evidence="10" id="KW-1185">Reference proteome</keyword>
<protein>
    <submittedName>
        <fullName evidence="9">MFS family permease</fullName>
    </submittedName>
</protein>
<dbReference type="Pfam" id="PF07690">
    <property type="entry name" value="MFS_1"/>
    <property type="match status" value="1"/>
</dbReference>
<keyword evidence="5 7" id="KW-0472">Membrane</keyword>
<evidence type="ECO:0000256" key="1">
    <source>
        <dbReference type="ARBA" id="ARBA00004651"/>
    </source>
</evidence>
<dbReference type="InterPro" id="IPR020846">
    <property type="entry name" value="MFS_dom"/>
</dbReference>
<evidence type="ECO:0000313" key="9">
    <source>
        <dbReference type="EMBL" id="MBP2407568.1"/>
    </source>
</evidence>
<evidence type="ECO:0000256" key="3">
    <source>
        <dbReference type="ARBA" id="ARBA00022692"/>
    </source>
</evidence>
<feature type="region of interest" description="Disordered" evidence="6">
    <location>
        <begin position="1"/>
        <end position="22"/>
    </location>
</feature>
<gene>
    <name evidence="9" type="ORF">JOF44_000471</name>
</gene>
<evidence type="ECO:0000256" key="2">
    <source>
        <dbReference type="ARBA" id="ARBA00022448"/>
    </source>
</evidence>
<keyword evidence="4 7" id="KW-1133">Transmembrane helix</keyword>
<dbReference type="PROSITE" id="PS50850">
    <property type="entry name" value="MFS"/>
    <property type="match status" value="1"/>
</dbReference>
<dbReference type="Gene3D" id="1.20.1250.20">
    <property type="entry name" value="MFS general substrate transporter like domains"/>
    <property type="match status" value="1"/>
</dbReference>
<dbReference type="PANTHER" id="PTHR23505">
    <property type="entry name" value="SPINSTER"/>
    <property type="match status" value="1"/>
</dbReference>
<name>A0ABS4YFK1_9MICO</name>
<feature type="transmembrane region" description="Helical" evidence="7">
    <location>
        <begin position="152"/>
        <end position="174"/>
    </location>
</feature>
<proteinExistence type="predicted"/>
<keyword evidence="3 7" id="KW-0812">Transmembrane</keyword>
<evidence type="ECO:0000256" key="5">
    <source>
        <dbReference type="ARBA" id="ARBA00023136"/>
    </source>
</evidence>
<dbReference type="InterPro" id="IPR044770">
    <property type="entry name" value="MFS_spinster-like"/>
</dbReference>